<evidence type="ECO:0000256" key="2">
    <source>
        <dbReference type="ARBA" id="ARBA00011081"/>
    </source>
</evidence>
<dbReference type="InterPro" id="IPR005477">
    <property type="entry name" value="Dxylulose-5-P_synthase"/>
</dbReference>
<dbReference type="Pfam" id="PF02779">
    <property type="entry name" value="Transket_pyr"/>
    <property type="match status" value="1"/>
</dbReference>
<feature type="binding site" evidence="11">
    <location>
        <position position="146"/>
    </location>
    <ligand>
        <name>Mg(2+)</name>
        <dbReference type="ChEBI" id="CHEBI:18420"/>
    </ligand>
</feature>
<comment type="catalytic activity">
    <reaction evidence="11">
        <text>D-glyceraldehyde 3-phosphate + pyruvate + H(+) = 1-deoxy-D-xylulose 5-phosphate + CO2</text>
        <dbReference type="Rhea" id="RHEA:12605"/>
        <dbReference type="ChEBI" id="CHEBI:15361"/>
        <dbReference type="ChEBI" id="CHEBI:15378"/>
        <dbReference type="ChEBI" id="CHEBI:16526"/>
        <dbReference type="ChEBI" id="CHEBI:57792"/>
        <dbReference type="ChEBI" id="CHEBI:59776"/>
        <dbReference type="EC" id="2.2.1.7"/>
    </reaction>
</comment>
<dbReference type="GO" id="GO:0005829">
    <property type="term" value="C:cytosol"/>
    <property type="evidence" value="ECO:0007669"/>
    <property type="project" value="TreeGrafter"/>
</dbReference>
<feature type="binding site" evidence="11">
    <location>
        <begin position="115"/>
        <end position="117"/>
    </location>
    <ligand>
        <name>thiamine diphosphate</name>
        <dbReference type="ChEBI" id="CHEBI:58937"/>
    </ligand>
</feature>
<accession>A0A1M5LIA7</accession>
<evidence type="ECO:0000256" key="1">
    <source>
        <dbReference type="ARBA" id="ARBA00004980"/>
    </source>
</evidence>
<dbReference type="SUPFAM" id="SSF52518">
    <property type="entry name" value="Thiamin diphosphate-binding fold (THDP-binding)"/>
    <property type="match status" value="2"/>
</dbReference>
<dbReference type="GO" id="GO:0008661">
    <property type="term" value="F:1-deoxy-D-xylulose-5-phosphate synthase activity"/>
    <property type="evidence" value="ECO:0007669"/>
    <property type="project" value="UniProtKB-UniRule"/>
</dbReference>
<keyword evidence="5 11" id="KW-0479">Metal-binding</keyword>
<dbReference type="GO" id="GO:0016114">
    <property type="term" value="P:terpenoid biosynthetic process"/>
    <property type="evidence" value="ECO:0007669"/>
    <property type="project" value="UniProtKB-UniRule"/>
</dbReference>
<comment type="similarity">
    <text evidence="2 11">Belongs to the transketolase family. DXPS subfamily.</text>
</comment>
<dbReference type="AlphaFoldDB" id="A0A1M5LIA7"/>
<evidence type="ECO:0000259" key="12">
    <source>
        <dbReference type="SMART" id="SM00861"/>
    </source>
</evidence>
<dbReference type="NCBIfam" id="NF003933">
    <property type="entry name" value="PRK05444.2-2"/>
    <property type="match status" value="1"/>
</dbReference>
<dbReference type="EMBL" id="FQWY01000008">
    <property type="protein sequence ID" value="SHG64777.1"/>
    <property type="molecule type" value="Genomic_DNA"/>
</dbReference>
<dbReference type="PROSITE" id="PS00801">
    <property type="entry name" value="TRANSKETOLASE_1"/>
    <property type="match status" value="1"/>
</dbReference>
<dbReference type="SMART" id="SM00861">
    <property type="entry name" value="Transket_pyr"/>
    <property type="match status" value="1"/>
</dbReference>
<dbReference type="GO" id="GO:0030976">
    <property type="term" value="F:thiamine pyrophosphate binding"/>
    <property type="evidence" value="ECO:0007669"/>
    <property type="project" value="UniProtKB-UniRule"/>
</dbReference>
<sequence>MPRIIDGINSPGDLKKLNIPMMNKLAEEIRELLVHTVSQCGGHLAANLGVVELTLALHYVFNSPVDKIIWDVGHQSYVHKILTGRKDKMPTLRQYGGLSGFPKYEESAHDVFNTGHSSTSISAALGLALARDLKGEKYSVVAVIGDGALTGGMAFEALNHAGHAGTDILVVLNDNEMSISKNVGALSSYLNRLRTQPSYFRTKEEIETVLHKIPGIGPNIARAAGRVKDMVKYIMVPGVFFEELGFTYIGPVNGHDLHELTLVLANAKKMKGPVLIHAITEKGRGYEPARRNPDIFHGIGPFDVDTGSPIKKTVKTYTEIFSEFIVTKAEQDRNIVAITAAMAGGTGLESFAKKFPDRFFDVGICEQHAVTLAAGMARGGLRPVVAIYSTFLQRAYDQIIHDVALQRLPVVFAIDRAGLVGEDGPTHHGVFDISYLRSIPNLVIMAPADENEFLDMLETAFTLDMPVAVRYPRGVGEGVRIEENRNIIAPGKSRLLQEGKDLGIIAVGRGMSIARDVVKLLQEKGVEVYLVDARFIKPLDEEQFIKMAKKVKRLVTIEEGCLAGGFGSSVLEILADNGIEADVMRIGVPDEFIDHGKVEVLWEYIGMNPVSVAESIASRWPDLLDYKKWELFRFGQS</sequence>
<dbReference type="UniPathway" id="UPA00064">
    <property type="reaction ID" value="UER00091"/>
</dbReference>
<dbReference type="InterPro" id="IPR005475">
    <property type="entry name" value="Transketolase-like_Pyr-bd"/>
</dbReference>
<dbReference type="SUPFAM" id="SSF52922">
    <property type="entry name" value="TK C-terminal domain-like"/>
    <property type="match status" value="1"/>
</dbReference>
<dbReference type="EC" id="2.2.1.7" evidence="11"/>
<keyword evidence="8 11" id="KW-0786">Thiamine pyrophosphate</keyword>
<dbReference type="STRING" id="1123382.SAMN02745221_00659"/>
<dbReference type="PANTHER" id="PTHR43322">
    <property type="entry name" value="1-D-DEOXYXYLULOSE 5-PHOSPHATE SYNTHASE-RELATED"/>
    <property type="match status" value="1"/>
</dbReference>
<dbReference type="InterPro" id="IPR033248">
    <property type="entry name" value="Transketolase_C"/>
</dbReference>
<evidence type="ECO:0000256" key="3">
    <source>
        <dbReference type="ARBA" id="ARBA00011738"/>
    </source>
</evidence>
<feature type="binding site" evidence="11">
    <location>
        <position position="74"/>
    </location>
    <ligand>
        <name>thiamine diphosphate</name>
        <dbReference type="ChEBI" id="CHEBI:58937"/>
    </ligand>
</feature>
<dbReference type="InterPro" id="IPR049557">
    <property type="entry name" value="Transketolase_CS"/>
</dbReference>
<feature type="binding site" evidence="11">
    <location>
        <position position="175"/>
    </location>
    <ligand>
        <name>thiamine diphosphate</name>
        <dbReference type="ChEBI" id="CHEBI:58937"/>
    </ligand>
</feature>
<comment type="function">
    <text evidence="10 11">Catalyzes the acyloin condensation reaction between C atoms 2 and 3 of pyruvate and glyceraldehyde 3-phosphate to yield 1-deoxy-D-xylulose-5-phosphate (DXP).</text>
</comment>
<keyword evidence="14" id="KW-1185">Reference proteome</keyword>
<dbReference type="OrthoDB" id="9803371at2"/>
<dbReference type="PANTHER" id="PTHR43322:SF5">
    <property type="entry name" value="1-DEOXY-D-XYLULOSE-5-PHOSPHATE SYNTHASE, CHLOROPLASTIC"/>
    <property type="match status" value="1"/>
</dbReference>
<evidence type="ECO:0000256" key="10">
    <source>
        <dbReference type="ARBA" id="ARBA00055605"/>
    </source>
</evidence>
<evidence type="ECO:0000256" key="5">
    <source>
        <dbReference type="ARBA" id="ARBA00022723"/>
    </source>
</evidence>
<dbReference type="FunFam" id="3.40.50.920:FF:000002">
    <property type="entry name" value="1-deoxy-D-xylulose-5-phosphate synthase"/>
    <property type="match status" value="1"/>
</dbReference>
<reference evidence="14" key="1">
    <citation type="submission" date="2016-11" db="EMBL/GenBank/DDBJ databases">
        <authorList>
            <person name="Varghese N."/>
            <person name="Submissions S."/>
        </authorList>
    </citation>
    <scope>NUCLEOTIDE SEQUENCE [LARGE SCALE GENOMIC DNA]</scope>
    <source>
        <strain evidence="14">DSM 11003</strain>
    </source>
</reference>
<dbReference type="Proteomes" id="UP000242329">
    <property type="component" value="Unassembled WGS sequence"/>
</dbReference>
<dbReference type="RefSeq" id="WP_073089958.1">
    <property type="nucleotide sequence ID" value="NZ_FQWY01000008.1"/>
</dbReference>
<dbReference type="Gene3D" id="3.40.50.920">
    <property type="match status" value="1"/>
</dbReference>
<gene>
    <name evidence="11" type="primary">dxs</name>
    <name evidence="13" type="ORF">SAMN02745221_00659</name>
</gene>
<dbReference type="InterPro" id="IPR029061">
    <property type="entry name" value="THDP-binding"/>
</dbReference>
<dbReference type="FunFam" id="3.40.50.970:FF:000005">
    <property type="entry name" value="1-deoxy-D-xylulose-5-phosphate synthase"/>
    <property type="match status" value="1"/>
</dbReference>
<keyword evidence="7 11" id="KW-0784">Thiamine biosynthesis</keyword>
<evidence type="ECO:0000313" key="14">
    <source>
        <dbReference type="Proteomes" id="UP000242329"/>
    </source>
</evidence>
<dbReference type="InterPro" id="IPR020826">
    <property type="entry name" value="Transketolase_BS"/>
</dbReference>
<feature type="binding site" evidence="11">
    <location>
        <begin position="147"/>
        <end position="148"/>
    </location>
    <ligand>
        <name>thiamine diphosphate</name>
        <dbReference type="ChEBI" id="CHEBI:58937"/>
    </ligand>
</feature>
<keyword evidence="6 11" id="KW-0460">Magnesium</keyword>
<evidence type="ECO:0000313" key="13">
    <source>
        <dbReference type="EMBL" id="SHG64777.1"/>
    </source>
</evidence>
<keyword evidence="9 11" id="KW-0414">Isoprene biosynthesis</keyword>
<evidence type="ECO:0000256" key="7">
    <source>
        <dbReference type="ARBA" id="ARBA00022977"/>
    </source>
</evidence>
<feature type="binding site" evidence="11">
    <location>
        <position position="366"/>
    </location>
    <ligand>
        <name>thiamine diphosphate</name>
        <dbReference type="ChEBI" id="CHEBI:58937"/>
    </ligand>
</feature>
<dbReference type="NCBIfam" id="TIGR00204">
    <property type="entry name" value="dxs"/>
    <property type="match status" value="1"/>
</dbReference>
<feature type="binding site" evidence="11">
    <location>
        <position position="175"/>
    </location>
    <ligand>
        <name>Mg(2+)</name>
        <dbReference type="ChEBI" id="CHEBI:18420"/>
    </ligand>
</feature>
<dbReference type="InterPro" id="IPR009014">
    <property type="entry name" value="Transketo_C/PFOR_II"/>
</dbReference>
<evidence type="ECO:0000256" key="8">
    <source>
        <dbReference type="ARBA" id="ARBA00023052"/>
    </source>
</evidence>
<organism evidence="13 14">
    <name type="scientific">Thermosyntropha lipolytica DSM 11003</name>
    <dbReference type="NCBI Taxonomy" id="1123382"/>
    <lineage>
        <taxon>Bacteria</taxon>
        <taxon>Bacillati</taxon>
        <taxon>Bacillota</taxon>
        <taxon>Clostridia</taxon>
        <taxon>Eubacteriales</taxon>
        <taxon>Syntrophomonadaceae</taxon>
        <taxon>Thermosyntropha</taxon>
    </lineage>
</organism>
<comment type="cofactor">
    <cofactor evidence="11">
        <name>Mg(2+)</name>
        <dbReference type="ChEBI" id="CHEBI:18420"/>
    </cofactor>
    <text evidence="11">Binds 1 Mg(2+) ion per subunit.</text>
</comment>
<dbReference type="CDD" id="cd07033">
    <property type="entry name" value="TPP_PYR_DXS_TK_like"/>
    <property type="match status" value="1"/>
</dbReference>
<keyword evidence="4 11" id="KW-0808">Transferase</keyword>
<proteinExistence type="inferred from homology"/>
<dbReference type="Gene3D" id="3.40.50.970">
    <property type="match status" value="2"/>
</dbReference>
<dbReference type="GO" id="GO:0000287">
    <property type="term" value="F:magnesium ion binding"/>
    <property type="evidence" value="ECO:0007669"/>
    <property type="project" value="UniProtKB-UniRule"/>
</dbReference>
<protein>
    <recommendedName>
        <fullName evidence="11">1-deoxy-D-xylulose-5-phosphate synthase</fullName>
        <ecNumber evidence="11">2.2.1.7</ecNumber>
    </recommendedName>
    <alternativeName>
        <fullName evidence="11">1-deoxyxylulose-5-phosphate synthase</fullName>
        <shortName evidence="11">DXP synthase</shortName>
        <shortName evidence="11">DXPS</shortName>
    </alternativeName>
</protein>
<dbReference type="HAMAP" id="MF_00315">
    <property type="entry name" value="DXP_synth"/>
    <property type="match status" value="1"/>
</dbReference>
<dbReference type="PROSITE" id="PS00802">
    <property type="entry name" value="TRANSKETOLASE_2"/>
    <property type="match status" value="1"/>
</dbReference>
<evidence type="ECO:0000256" key="6">
    <source>
        <dbReference type="ARBA" id="ARBA00022842"/>
    </source>
</evidence>
<comment type="cofactor">
    <cofactor evidence="11">
        <name>thiamine diphosphate</name>
        <dbReference type="ChEBI" id="CHEBI:58937"/>
    </cofactor>
    <text evidence="11">Binds 1 thiamine pyrophosphate per subunit.</text>
</comment>
<evidence type="ECO:0000256" key="9">
    <source>
        <dbReference type="ARBA" id="ARBA00023229"/>
    </source>
</evidence>
<feature type="domain" description="Transketolase-like pyrimidine-binding" evidence="12">
    <location>
        <begin position="315"/>
        <end position="479"/>
    </location>
</feature>
<evidence type="ECO:0000256" key="11">
    <source>
        <dbReference type="HAMAP-Rule" id="MF_00315"/>
    </source>
</evidence>
<dbReference type="Pfam" id="PF02780">
    <property type="entry name" value="Transketolase_C"/>
    <property type="match status" value="1"/>
</dbReference>
<feature type="binding site" evidence="11">
    <location>
        <position position="286"/>
    </location>
    <ligand>
        <name>thiamine diphosphate</name>
        <dbReference type="ChEBI" id="CHEBI:58937"/>
    </ligand>
</feature>
<comment type="pathway">
    <text evidence="1 11">Metabolic intermediate biosynthesis; 1-deoxy-D-xylulose 5-phosphate biosynthesis; 1-deoxy-D-xylulose 5-phosphate from D-glyceraldehyde 3-phosphate and pyruvate: step 1/1.</text>
</comment>
<name>A0A1M5LIA7_9FIRM</name>
<dbReference type="CDD" id="cd02007">
    <property type="entry name" value="TPP_DXS"/>
    <property type="match status" value="1"/>
</dbReference>
<dbReference type="GO" id="GO:0009228">
    <property type="term" value="P:thiamine biosynthetic process"/>
    <property type="evidence" value="ECO:0007669"/>
    <property type="project" value="UniProtKB-UniRule"/>
</dbReference>
<dbReference type="Pfam" id="PF13292">
    <property type="entry name" value="DXP_synthase_N"/>
    <property type="match status" value="1"/>
</dbReference>
<evidence type="ECO:0000256" key="4">
    <source>
        <dbReference type="ARBA" id="ARBA00022679"/>
    </source>
</evidence>
<dbReference type="GO" id="GO:0019288">
    <property type="term" value="P:isopentenyl diphosphate biosynthetic process, methylerythritol 4-phosphate pathway"/>
    <property type="evidence" value="ECO:0007669"/>
    <property type="project" value="TreeGrafter"/>
</dbReference>
<comment type="subunit">
    <text evidence="3 11">Homodimer.</text>
</comment>